<organism evidence="1 2">
    <name type="scientific">Citrus sinensis</name>
    <name type="common">Sweet orange</name>
    <name type="synonym">Citrus aurantium var. sinensis</name>
    <dbReference type="NCBI Taxonomy" id="2711"/>
    <lineage>
        <taxon>Eukaryota</taxon>
        <taxon>Viridiplantae</taxon>
        <taxon>Streptophyta</taxon>
        <taxon>Embryophyta</taxon>
        <taxon>Tracheophyta</taxon>
        <taxon>Spermatophyta</taxon>
        <taxon>Magnoliopsida</taxon>
        <taxon>eudicotyledons</taxon>
        <taxon>Gunneridae</taxon>
        <taxon>Pentapetalae</taxon>
        <taxon>rosids</taxon>
        <taxon>malvids</taxon>
        <taxon>Sapindales</taxon>
        <taxon>Rutaceae</taxon>
        <taxon>Aurantioideae</taxon>
        <taxon>Citrus</taxon>
    </lineage>
</organism>
<accession>A0ACB8JIN3</accession>
<name>A0ACB8JIN3_CITSI</name>
<dbReference type="EMBL" id="CM039176">
    <property type="protein sequence ID" value="KAH9717300.1"/>
    <property type="molecule type" value="Genomic_DNA"/>
</dbReference>
<dbReference type="Proteomes" id="UP000829398">
    <property type="component" value="Chromosome 7"/>
</dbReference>
<evidence type="ECO:0000313" key="1">
    <source>
        <dbReference type="EMBL" id="KAH9717300.1"/>
    </source>
</evidence>
<evidence type="ECO:0000313" key="2">
    <source>
        <dbReference type="Proteomes" id="UP000829398"/>
    </source>
</evidence>
<keyword evidence="1" id="KW-0808">Transferase</keyword>
<sequence>MESADDMAIDSMHPVKSGLAKLRDSEGGENEGSMLLNKASHMLVPAKSQLNNKGKEVIGTGPTKEGEEDFEMGLVVVENKRRRPNLELEENSESQSGASHINQLEGLKNKLGFENLFVVDRVGRSGGLALLWDGNYEAHLIKYAANFVDIEIRRAGMGQWRMTGYYGYPESARRRESWDLIRYLATISSLPWICLGDFNDLLFNYEKRGSRAHPNWKLRGFREAVDDADRAFANTAWCGLFPTAKVWSVEATCSDHLPIFVDPNPSGFTPRHPRFRFENVWLHESECEDVIQRSWSSFAGFPIQHKLAVCGGDLSIWGGKLCRDFRKRIVECKHQMALLRGRRDQEGLEAFTKARKQYNELLHSHEVYWKQRAKSLWLKEGDMNSRFFHATGMWCSNPSEIDALINDYFQNLFSSGGCICEPVLACVEARITPLHNQLLLEPFTALDVKEALFSMHPDKSPGPDGINPAFYQKFWHVVGEDVTEACLSYITNRAFPEKFNDTLIVLIPKHMQPEHLTDMRPIALCNVLYKIIAKMLANRMKLVLGEVISDSQSAFIVMLCVSTVSYRVIRNGIEGGPIVPSRGLRQGDPLSPYLFIICAEGLSSLIRNRERAGFIHGVKIARSAPAVSHLFFADDCFLFFKAHYNEARIMKSLLAVYGAASGQKVNLNKSSISFSANMDDDSISQELEIMMNSYWWGNKRNGGKSIHWLRWDSMCKPKSVGGIGFKKIHDFNIAMLGKQCWKLMTDPHSLVARILKARYYPRSSFTDASVGFYPSYTWRSLMAAKNVVVNGSRIQIGDGQQVQLSKDPWLPDVHNGFITSELDESLATATVDCLMVPGQRSWDYDLITDVFNSRDAGLILQVPLSARQNADRWYWLADPKGQFTVRSCYKLLNSETNVSSSKVWKRLWGLEIPGKVKHFFWRALMNVLPTADNLRTRKVEVSSICPICNAANESVLHCLVECSFAHSCWLLSSIGTFGTCFSLIDWFEQIFTRCCKEDCNLAVMLCWKLWFNRNDKVWNDHCSRAQRLVNAAGHCLFQWQEAKRRTFTVVEDVQLGHGSVCWGQPPVGWLKCNVDAGVFRSQGRVSFGGVIRNSEGGFIAAKCQSFPGFFHPREAEALAVREALSWIKHLRLSKIIIEIDCLNVYSALISQSASSNGFGLIIADCRDLAQLIGEVRFSFVRRSANAAAHSVARVGGSMSGPGEWRDVPPLWLCPLLTISLV</sequence>
<keyword evidence="1" id="KW-0548">Nucleotidyltransferase</keyword>
<keyword evidence="2" id="KW-1185">Reference proteome</keyword>
<reference evidence="2" key="1">
    <citation type="journal article" date="2023" name="Hortic. Res.">
        <title>A chromosome-level phased genome enabling allele-level studies in sweet orange: a case study on citrus Huanglongbing tolerance.</title>
        <authorList>
            <person name="Wu B."/>
            <person name="Yu Q."/>
            <person name="Deng Z."/>
            <person name="Duan Y."/>
            <person name="Luo F."/>
            <person name="Gmitter F. Jr."/>
        </authorList>
    </citation>
    <scope>NUCLEOTIDE SEQUENCE [LARGE SCALE GENOMIC DNA]</scope>
    <source>
        <strain evidence="2">cv. Valencia</strain>
    </source>
</reference>
<protein>
    <submittedName>
        <fullName evidence="1">Reverse transcriptase domain-containing protein</fullName>
    </submittedName>
</protein>
<comment type="caution">
    <text evidence="1">The sequence shown here is derived from an EMBL/GenBank/DDBJ whole genome shotgun (WGS) entry which is preliminary data.</text>
</comment>
<proteinExistence type="predicted"/>
<keyword evidence="1" id="KW-0695">RNA-directed DNA polymerase</keyword>
<gene>
    <name evidence="1" type="ORF">KPL71_021765</name>
</gene>